<dbReference type="OrthoDB" id="2420454at2759"/>
<dbReference type="EMBL" id="JAAAHY010001595">
    <property type="protein sequence ID" value="KAF9947915.1"/>
    <property type="molecule type" value="Genomic_DNA"/>
</dbReference>
<feature type="compositionally biased region" description="Low complexity" evidence="1">
    <location>
        <begin position="57"/>
        <end position="70"/>
    </location>
</feature>
<dbReference type="Gene3D" id="3.10.129.10">
    <property type="entry name" value="Hotdog Thioesterase"/>
    <property type="match status" value="1"/>
</dbReference>
<dbReference type="AlphaFoldDB" id="A0A9P6LWT8"/>
<evidence type="ECO:0000313" key="2">
    <source>
        <dbReference type="EMBL" id="KAF9947915.1"/>
    </source>
</evidence>
<comment type="caution">
    <text evidence="2">The sequence shown here is derived from an EMBL/GenBank/DDBJ whole genome shotgun (WGS) entry which is preliminary data.</text>
</comment>
<evidence type="ECO:0000313" key="3">
    <source>
        <dbReference type="Proteomes" id="UP000738359"/>
    </source>
</evidence>
<feature type="compositionally biased region" description="Basic and acidic residues" evidence="1">
    <location>
        <begin position="244"/>
        <end position="273"/>
    </location>
</feature>
<evidence type="ECO:0000256" key="1">
    <source>
        <dbReference type="SAM" id="MobiDB-lite"/>
    </source>
</evidence>
<dbReference type="Proteomes" id="UP000738359">
    <property type="component" value="Unassembled WGS sequence"/>
</dbReference>
<sequence>MHPTLKINSILRQQGGQFAKHILPASTGRSTTPKPEPHTPLSTASSNPIPPKKNGDSKGNSQGSNSKSDSMISPKDRAFYPYHMDIQLRWSDTQRGGSGQKSDARRSSSLAHPPFNDLFETIVQTFLVQEAGLGELASKVQTSSTGKEGQHQKKAGQDLNTKGIGVLTTESGVDEASSGQDLSLRFPGTVEARLAVLEMGSDKPSVTYQIGIFKKLAVSDPSMTLQSSQSSSGAFSRHTSAAAAKDERKADARPEEAGAAGLDREAGGIDPRFHPSQVQSDAVVVGQLKQDFVDRWNGVPLAIPERAQKALERLLVVGRG</sequence>
<name>A0A9P6LWT8_MORAP</name>
<proteinExistence type="predicted"/>
<feature type="region of interest" description="Disordered" evidence="1">
    <location>
        <begin position="91"/>
        <end position="112"/>
    </location>
</feature>
<feature type="region of interest" description="Disordered" evidence="1">
    <location>
        <begin position="224"/>
        <end position="275"/>
    </location>
</feature>
<gene>
    <name evidence="2" type="ORF">BGZ70_002440</name>
</gene>
<feature type="region of interest" description="Disordered" evidence="1">
    <location>
        <begin position="24"/>
        <end position="74"/>
    </location>
</feature>
<feature type="region of interest" description="Disordered" evidence="1">
    <location>
        <begin position="139"/>
        <end position="163"/>
    </location>
</feature>
<protein>
    <submittedName>
        <fullName evidence="2">Uncharacterized protein</fullName>
    </submittedName>
</protein>
<feature type="compositionally biased region" description="Low complexity" evidence="1">
    <location>
        <begin position="224"/>
        <end position="243"/>
    </location>
</feature>
<keyword evidence="3" id="KW-1185">Reference proteome</keyword>
<organism evidence="2 3">
    <name type="scientific">Mortierella alpina</name>
    <name type="common">Oleaginous fungus</name>
    <name type="synonym">Mortierella renispora</name>
    <dbReference type="NCBI Taxonomy" id="64518"/>
    <lineage>
        <taxon>Eukaryota</taxon>
        <taxon>Fungi</taxon>
        <taxon>Fungi incertae sedis</taxon>
        <taxon>Mucoromycota</taxon>
        <taxon>Mortierellomycotina</taxon>
        <taxon>Mortierellomycetes</taxon>
        <taxon>Mortierellales</taxon>
        <taxon>Mortierellaceae</taxon>
        <taxon>Mortierella</taxon>
    </lineage>
</organism>
<accession>A0A9P6LWT8</accession>
<reference evidence="2" key="1">
    <citation type="journal article" date="2020" name="Fungal Divers.">
        <title>Resolving the Mortierellaceae phylogeny through synthesis of multi-gene phylogenetics and phylogenomics.</title>
        <authorList>
            <person name="Vandepol N."/>
            <person name="Liber J."/>
            <person name="Desiro A."/>
            <person name="Na H."/>
            <person name="Kennedy M."/>
            <person name="Barry K."/>
            <person name="Grigoriev I.V."/>
            <person name="Miller A.N."/>
            <person name="O'Donnell K."/>
            <person name="Stajich J.E."/>
            <person name="Bonito G."/>
        </authorList>
    </citation>
    <scope>NUCLEOTIDE SEQUENCE</scope>
    <source>
        <strain evidence="2">CK1249</strain>
    </source>
</reference>